<keyword evidence="3" id="KW-1185">Reference proteome</keyword>
<feature type="region of interest" description="Disordered" evidence="1">
    <location>
        <begin position="1"/>
        <end position="65"/>
    </location>
</feature>
<accession>A0A3N1H8R6</accession>
<name>A0A3N1H8R6_9PSEU</name>
<protein>
    <submittedName>
        <fullName evidence="2">Uncharacterized protein</fullName>
    </submittedName>
</protein>
<organism evidence="2 3">
    <name type="scientific">Saccharothrix texasensis</name>
    <dbReference type="NCBI Taxonomy" id="103734"/>
    <lineage>
        <taxon>Bacteria</taxon>
        <taxon>Bacillati</taxon>
        <taxon>Actinomycetota</taxon>
        <taxon>Actinomycetes</taxon>
        <taxon>Pseudonocardiales</taxon>
        <taxon>Pseudonocardiaceae</taxon>
        <taxon>Saccharothrix</taxon>
    </lineage>
</organism>
<reference evidence="2 3" key="1">
    <citation type="submission" date="2018-11" db="EMBL/GenBank/DDBJ databases">
        <title>Sequencing the genomes of 1000 actinobacteria strains.</title>
        <authorList>
            <person name="Klenk H.-P."/>
        </authorList>
    </citation>
    <scope>NUCLEOTIDE SEQUENCE [LARGE SCALE GENOMIC DNA]</scope>
    <source>
        <strain evidence="2 3">DSM 44231</strain>
    </source>
</reference>
<evidence type="ECO:0000313" key="2">
    <source>
        <dbReference type="EMBL" id="ROP38816.1"/>
    </source>
</evidence>
<comment type="caution">
    <text evidence="2">The sequence shown here is derived from an EMBL/GenBank/DDBJ whole genome shotgun (WGS) entry which is preliminary data.</text>
</comment>
<gene>
    <name evidence="2" type="ORF">EDD40_4180</name>
</gene>
<dbReference type="RefSeq" id="WP_123744396.1">
    <property type="nucleotide sequence ID" value="NZ_RJKM01000001.1"/>
</dbReference>
<evidence type="ECO:0000313" key="3">
    <source>
        <dbReference type="Proteomes" id="UP000268727"/>
    </source>
</evidence>
<sequence>MTANPPGVDELDPAELEKQFAGDEESVDGLDPKDDLHDVPPATPQGHHQTHSAPVALDTAPVAGS</sequence>
<dbReference type="EMBL" id="RJKM01000001">
    <property type="protein sequence ID" value="ROP38816.1"/>
    <property type="molecule type" value="Genomic_DNA"/>
</dbReference>
<dbReference type="OrthoDB" id="9864911at2"/>
<evidence type="ECO:0000256" key="1">
    <source>
        <dbReference type="SAM" id="MobiDB-lite"/>
    </source>
</evidence>
<proteinExistence type="predicted"/>
<dbReference type="Proteomes" id="UP000268727">
    <property type="component" value="Unassembled WGS sequence"/>
</dbReference>
<dbReference type="AlphaFoldDB" id="A0A3N1H8R6"/>